<dbReference type="Proteomes" id="UP001295444">
    <property type="component" value="Chromosome 01"/>
</dbReference>
<accession>A0AAD1VRU8</accession>
<proteinExistence type="predicted"/>
<feature type="region of interest" description="Disordered" evidence="1">
    <location>
        <begin position="76"/>
        <end position="117"/>
    </location>
</feature>
<evidence type="ECO:0000313" key="3">
    <source>
        <dbReference type="Proteomes" id="UP001295444"/>
    </source>
</evidence>
<keyword evidence="3" id="KW-1185">Reference proteome</keyword>
<dbReference type="EMBL" id="OW240912">
    <property type="protein sequence ID" value="CAH2225355.1"/>
    <property type="molecule type" value="Genomic_DNA"/>
</dbReference>
<organism evidence="2 3">
    <name type="scientific">Pelobates cultripes</name>
    <name type="common">Western spadefoot toad</name>
    <dbReference type="NCBI Taxonomy" id="61616"/>
    <lineage>
        <taxon>Eukaryota</taxon>
        <taxon>Metazoa</taxon>
        <taxon>Chordata</taxon>
        <taxon>Craniata</taxon>
        <taxon>Vertebrata</taxon>
        <taxon>Euteleostomi</taxon>
        <taxon>Amphibia</taxon>
        <taxon>Batrachia</taxon>
        <taxon>Anura</taxon>
        <taxon>Pelobatoidea</taxon>
        <taxon>Pelobatidae</taxon>
        <taxon>Pelobates</taxon>
    </lineage>
</organism>
<sequence>QAEWSYLARAPAYNQAKPPIIIHHRLLAHRTAHHNIPARQAIGRCLLCSGRKACGRAEAYTSLSCTDRQPLHAFWPPEIPAQSQPFEHNRKRETGTMGRRSQQLPAGTGHNIPDIGTMLQHPTTQAEVHKM</sequence>
<feature type="non-terminal residue" evidence="2">
    <location>
        <position position="1"/>
    </location>
</feature>
<reference evidence="2" key="1">
    <citation type="submission" date="2022-03" db="EMBL/GenBank/DDBJ databases">
        <authorList>
            <person name="Alioto T."/>
            <person name="Alioto T."/>
            <person name="Gomez Garrido J."/>
        </authorList>
    </citation>
    <scope>NUCLEOTIDE SEQUENCE</scope>
</reference>
<dbReference type="AlphaFoldDB" id="A0AAD1VRU8"/>
<feature type="non-terminal residue" evidence="2">
    <location>
        <position position="131"/>
    </location>
</feature>
<gene>
    <name evidence="2" type="ORF">PECUL_23A012286</name>
</gene>
<name>A0AAD1VRU8_PELCU</name>
<evidence type="ECO:0000256" key="1">
    <source>
        <dbReference type="SAM" id="MobiDB-lite"/>
    </source>
</evidence>
<protein>
    <submittedName>
        <fullName evidence="2">Uncharacterized protein</fullName>
    </submittedName>
</protein>
<evidence type="ECO:0000313" key="2">
    <source>
        <dbReference type="EMBL" id="CAH2225355.1"/>
    </source>
</evidence>